<keyword evidence="7" id="KW-1185">Reference proteome</keyword>
<comment type="function">
    <text evidence="4">Covalent carrier of the coenzyme of citrate lyase.</text>
</comment>
<dbReference type="NCBIfam" id="NF009726">
    <property type="entry name" value="PRK13253.1"/>
    <property type="match status" value="1"/>
</dbReference>
<evidence type="ECO:0000313" key="7">
    <source>
        <dbReference type="Proteomes" id="UP000291933"/>
    </source>
</evidence>
<gene>
    <name evidence="4 6" type="primary">citD</name>
    <name evidence="6" type="ORF">ET996_08700</name>
</gene>
<comment type="subunit">
    <text evidence="4">Oligomer with a subunit composition of (alpha,beta,gamma)6.</text>
</comment>
<evidence type="ECO:0000256" key="1">
    <source>
        <dbReference type="ARBA" id="ARBA00004496"/>
    </source>
</evidence>
<evidence type="ECO:0000313" key="6">
    <source>
        <dbReference type="EMBL" id="TBT94850.1"/>
    </source>
</evidence>
<proteinExistence type="inferred from homology"/>
<dbReference type="PIRSF" id="PIRSF002736">
    <property type="entry name" value="Citrt_lyas_gamma"/>
    <property type="match status" value="1"/>
</dbReference>
<keyword evidence="6" id="KW-0456">Lyase</keyword>
<comment type="subcellular location">
    <subcellularLocation>
        <location evidence="1 4">Cytoplasm</location>
    </subcellularLocation>
</comment>
<organism evidence="6 7">
    <name type="scientific">Propioniciclava tarda</name>
    <dbReference type="NCBI Taxonomy" id="433330"/>
    <lineage>
        <taxon>Bacteria</taxon>
        <taxon>Bacillati</taxon>
        <taxon>Actinomycetota</taxon>
        <taxon>Actinomycetes</taxon>
        <taxon>Propionibacteriales</taxon>
        <taxon>Propionibacteriaceae</taxon>
        <taxon>Propioniciclava</taxon>
    </lineage>
</organism>
<protein>
    <recommendedName>
        <fullName evidence="4">Citrate lyase acyl carrier protein</fullName>
    </recommendedName>
    <alternativeName>
        <fullName evidence="4">Citrate lyase gamma chain</fullName>
    </alternativeName>
</protein>
<dbReference type="EMBL" id="SDMR01000009">
    <property type="protein sequence ID" value="TBT94850.1"/>
    <property type="molecule type" value="Genomic_DNA"/>
</dbReference>
<keyword evidence="2 4" id="KW-0963">Cytoplasm</keyword>
<dbReference type="AlphaFoldDB" id="A0A4Q9KLN3"/>
<reference evidence="6 7" key="1">
    <citation type="submission" date="2019-01" db="EMBL/GenBank/DDBJ databases">
        <title>Lactibacter flavus gen. nov., sp. nov., a novel bacterium of the family Propionibacteriaceae isolated from raw milk and dairy products.</title>
        <authorList>
            <person name="Huptas C."/>
            <person name="Wenning M."/>
            <person name="Breitenwieser F."/>
            <person name="Doll E."/>
            <person name="Von Neubeck M."/>
            <person name="Busse H.-J."/>
            <person name="Scherer S."/>
        </authorList>
    </citation>
    <scope>NUCLEOTIDE SEQUENCE [LARGE SCALE GENOMIC DNA]</scope>
    <source>
        <strain evidence="7">DSM 22130 / JCM 15804 / WR061</strain>
    </source>
</reference>
<dbReference type="HAMAP" id="MF_00805">
    <property type="entry name" value="CitD"/>
    <property type="match status" value="1"/>
</dbReference>
<dbReference type="Proteomes" id="UP000291933">
    <property type="component" value="Unassembled WGS sequence"/>
</dbReference>
<dbReference type="Pfam" id="PF06857">
    <property type="entry name" value="ACP"/>
    <property type="match status" value="1"/>
</dbReference>
<dbReference type="GO" id="GO:0016829">
    <property type="term" value="F:lyase activity"/>
    <property type="evidence" value="ECO:0007669"/>
    <property type="project" value="UniProtKB-KW"/>
</dbReference>
<evidence type="ECO:0000256" key="3">
    <source>
        <dbReference type="ARBA" id="ARBA00022553"/>
    </source>
</evidence>
<keyword evidence="3 4" id="KW-0597">Phosphoprotein</keyword>
<dbReference type="NCBIfam" id="TIGR01608">
    <property type="entry name" value="citD"/>
    <property type="match status" value="1"/>
</dbReference>
<sequence length="94" mass="10259">MRIEVDAVAGTLESSDALVRVSPAEELRIEVTSTVEAQFGAEIRRTVAEQLDRLGVTEGLISVQDKGALDFVIRARVQGAVLRGAQARPDWRKL</sequence>
<evidence type="ECO:0000256" key="5">
    <source>
        <dbReference type="PIRSR" id="PIRSR002736-50"/>
    </source>
</evidence>
<feature type="modified residue" description="O-(phosphoribosyl dephospho-coenzyme A)serine" evidence="4 5">
    <location>
        <position position="14"/>
    </location>
</feature>
<evidence type="ECO:0000256" key="2">
    <source>
        <dbReference type="ARBA" id="ARBA00022490"/>
    </source>
</evidence>
<dbReference type="OrthoDB" id="9798736at2"/>
<accession>A0A4Q9KLN3</accession>
<dbReference type="InterPro" id="IPR023439">
    <property type="entry name" value="Mal_deCO2ase/Cit_lyase_ACP"/>
</dbReference>
<dbReference type="InterPro" id="IPR006495">
    <property type="entry name" value="CitD"/>
</dbReference>
<comment type="similarity">
    <text evidence="4">Belongs to the CitD family.</text>
</comment>
<dbReference type="RefSeq" id="WP_131172166.1">
    <property type="nucleotide sequence ID" value="NZ_FXTL01000009.1"/>
</dbReference>
<dbReference type="GO" id="GO:0005737">
    <property type="term" value="C:cytoplasm"/>
    <property type="evidence" value="ECO:0007669"/>
    <property type="project" value="UniProtKB-SubCell"/>
</dbReference>
<name>A0A4Q9KLN3_PROTD</name>
<evidence type="ECO:0000256" key="4">
    <source>
        <dbReference type="HAMAP-Rule" id="MF_00805"/>
    </source>
</evidence>
<comment type="caution">
    <text evidence="6">The sequence shown here is derived from an EMBL/GenBank/DDBJ whole genome shotgun (WGS) entry which is preliminary data.</text>
</comment>